<name>A0AAN7SGJ5_MYCAM</name>
<dbReference type="Proteomes" id="UP001333110">
    <property type="component" value="Unassembled WGS sequence"/>
</dbReference>
<dbReference type="EMBL" id="JAUNZN010000001">
    <property type="protein sequence ID" value="KAK4829066.1"/>
    <property type="molecule type" value="Genomic_DNA"/>
</dbReference>
<evidence type="ECO:0000313" key="1">
    <source>
        <dbReference type="EMBL" id="KAK4829066.1"/>
    </source>
</evidence>
<organism evidence="1 2">
    <name type="scientific">Mycteria americana</name>
    <name type="common">Wood stork</name>
    <dbReference type="NCBI Taxonomy" id="33587"/>
    <lineage>
        <taxon>Eukaryota</taxon>
        <taxon>Metazoa</taxon>
        <taxon>Chordata</taxon>
        <taxon>Craniata</taxon>
        <taxon>Vertebrata</taxon>
        <taxon>Euteleostomi</taxon>
        <taxon>Archelosauria</taxon>
        <taxon>Archosauria</taxon>
        <taxon>Dinosauria</taxon>
        <taxon>Saurischia</taxon>
        <taxon>Theropoda</taxon>
        <taxon>Coelurosauria</taxon>
        <taxon>Aves</taxon>
        <taxon>Neognathae</taxon>
        <taxon>Neoaves</taxon>
        <taxon>Aequornithes</taxon>
        <taxon>Ciconiiformes</taxon>
        <taxon>Ciconiidae</taxon>
        <taxon>Mycteria</taxon>
    </lineage>
</organism>
<proteinExistence type="predicted"/>
<sequence>MVIGEGSLRAREKKYYSNLQEGQEGGPRKLLVGQPHLNALEGDEANPPGKHFKTYARQEGTQGISCLVNLTAFYEKITSSVDNVRTADIVYLYFSKAFDTAFHITLTVKLISGLDNNEVDAKQAELPGLISSTKSNSVNSVITQGSILFEKRSKEVLPPIYSALVRQIWSAGFSSGLPSKRET</sequence>
<comment type="caution">
    <text evidence="1">The sequence shown here is derived from an EMBL/GenBank/DDBJ whole genome shotgun (WGS) entry which is preliminary data.</text>
</comment>
<protein>
    <submittedName>
        <fullName evidence="1">Uncharacterized protein</fullName>
    </submittedName>
</protein>
<accession>A0AAN7SGJ5</accession>
<reference evidence="1 2" key="1">
    <citation type="journal article" date="2023" name="J. Hered.">
        <title>Chromosome-level genome of the wood stork (Mycteria americana) provides insight into avian chromosome evolution.</title>
        <authorList>
            <person name="Flamio R. Jr."/>
            <person name="Ramstad K.M."/>
        </authorList>
    </citation>
    <scope>NUCLEOTIDE SEQUENCE [LARGE SCALE GENOMIC DNA]</scope>
    <source>
        <strain evidence="1">JAX WOST 10</strain>
    </source>
</reference>
<keyword evidence="2" id="KW-1185">Reference proteome</keyword>
<gene>
    <name evidence="1" type="ORF">QYF61_002010</name>
</gene>
<dbReference type="AlphaFoldDB" id="A0AAN7SGJ5"/>
<evidence type="ECO:0000313" key="2">
    <source>
        <dbReference type="Proteomes" id="UP001333110"/>
    </source>
</evidence>